<protein>
    <submittedName>
        <fullName evidence="1">Uncharacterized protein</fullName>
    </submittedName>
</protein>
<accession>A0ABX6IPX7</accession>
<reference evidence="1" key="1">
    <citation type="submission" date="2019-01" db="EMBL/GenBank/DDBJ databases">
        <title>Whole genome sequencing and annotation enables comparative genome analysis that reveals unique features of the Chlamydia suis R19 Genome.</title>
        <authorList>
            <person name="Dimond Z.E."/>
        </authorList>
    </citation>
    <scope>NUCLEOTIDE SEQUENCE [LARGE SCALE GENOMIC DNA]</scope>
    <source>
        <strain evidence="1">R19</strain>
    </source>
</reference>
<evidence type="ECO:0000313" key="1">
    <source>
        <dbReference type="EMBL" id="QHP83144.1"/>
    </source>
</evidence>
<name>A0ABX6IPX7_9CHLA</name>
<organism evidence="1 2">
    <name type="scientific">Chlamydia suis</name>
    <dbReference type="NCBI Taxonomy" id="83559"/>
    <lineage>
        <taxon>Bacteria</taxon>
        <taxon>Pseudomonadati</taxon>
        <taxon>Chlamydiota</taxon>
        <taxon>Chlamydiia</taxon>
        <taxon>Chlamydiales</taxon>
        <taxon>Chlamydiaceae</taxon>
        <taxon>Chlamydia/Chlamydophila group</taxon>
        <taxon>Chlamydia</taxon>
    </lineage>
</organism>
<sequence length="50" mass="5702">MDGASLEGYLVLRTWRRAQDLCMGLDFNCTYISVYTQSLVVSRNCFCPGF</sequence>
<gene>
    <name evidence="1" type="primary">hypothetical protein</name>
    <name evidence="1" type="ORF">Chls_269</name>
</gene>
<evidence type="ECO:0000313" key="2">
    <source>
        <dbReference type="Proteomes" id="UP000512184"/>
    </source>
</evidence>
<keyword evidence="2" id="KW-1185">Reference proteome</keyword>
<dbReference type="EMBL" id="CP035278">
    <property type="protein sequence ID" value="QHP83144.1"/>
    <property type="molecule type" value="Genomic_DNA"/>
</dbReference>
<proteinExistence type="predicted"/>
<dbReference type="Proteomes" id="UP000512184">
    <property type="component" value="Chromosome"/>
</dbReference>